<dbReference type="EMBL" id="BMZC01000013">
    <property type="protein sequence ID" value="GGZ76563.1"/>
    <property type="molecule type" value="Genomic_DNA"/>
</dbReference>
<evidence type="ECO:0000313" key="3">
    <source>
        <dbReference type="Proteomes" id="UP000622604"/>
    </source>
</evidence>
<dbReference type="PANTHER" id="PTHR40254">
    <property type="entry name" value="BLR0577 PROTEIN"/>
    <property type="match status" value="1"/>
</dbReference>
<protein>
    <submittedName>
        <fullName evidence="2">FAD/NAD(P) binding domain-containing protein</fullName>
    </submittedName>
</protein>
<feature type="domain" description="FAD-dependent urate hydroxylase HpyO/Asp monooxygenase CreE-like FAD/NAD(P)-binding" evidence="1">
    <location>
        <begin position="7"/>
        <end position="168"/>
    </location>
</feature>
<dbReference type="InterPro" id="IPR052189">
    <property type="entry name" value="L-asp_N-monooxygenase_NS-form"/>
</dbReference>
<dbReference type="Pfam" id="PF13454">
    <property type="entry name" value="NAD_binding_9"/>
    <property type="match status" value="1"/>
</dbReference>
<dbReference type="RefSeq" id="WP_191866965.1">
    <property type="nucleotide sequence ID" value="NZ_BMZC01000013.1"/>
</dbReference>
<evidence type="ECO:0000313" key="2">
    <source>
        <dbReference type="EMBL" id="GGZ76563.1"/>
    </source>
</evidence>
<evidence type="ECO:0000259" key="1">
    <source>
        <dbReference type="Pfam" id="PF13454"/>
    </source>
</evidence>
<dbReference type="Gene3D" id="3.50.50.60">
    <property type="entry name" value="FAD/NAD(P)-binding domain"/>
    <property type="match status" value="1"/>
</dbReference>
<sequence>MNKIRIALIGGGPSALSIIKKLLCCEFSHFSVDVFERNASLGKGMPYSHEGATAEHITNISSDELAPFEESLTQWLQKQSQTYLAEYGVDKASLHTKQVIPRLLFGDYLNAQFKALLQQAKNQKLPINVHTSCEVLDVKPSSDKKTSDVYSTSGCSTGFDKVIICTGHSWPRENEGKVAGYFDSPYPPKKLQREYNHPVALKGCSLTAIDAIRTLSKANGRFYYDQEKLKYKRNEQSTKFKIVMHSLEGLLPNVRFHLDEPLVSDEDMLTEQELAKHRAENNGYLSLDFIFEHNFKKRLKKRDTHFYQKIADKNLEQFTEWMLESRKAFDPFTLFKIEYIQAEQSIKLEQTLHWKETLALLSFTINHPAKYFSAEDTLRLHRKLLPLIGIIIANVPQPSAEQILALYESEVLELVCVDANSSVQIEGDHRFIYHYEDSAKRSLAVAYQTFVDCTGQKHLPMEEFPFTSMFEQEAVLPARVCFKDKTHGEKQRSLDSKNVTLGADGEYYLKLKGFAINDEYQPLLANGKPSDRYFIMAVPFISGFNPDYSGFDFCDQVSTIIVDKLTEQHAMRYAS</sequence>
<dbReference type="PANTHER" id="PTHR40254:SF1">
    <property type="entry name" value="BLR0577 PROTEIN"/>
    <property type="match status" value="1"/>
</dbReference>
<dbReference type="Proteomes" id="UP000622604">
    <property type="component" value="Unassembled WGS sequence"/>
</dbReference>
<dbReference type="SUPFAM" id="SSF51905">
    <property type="entry name" value="FAD/NAD(P)-binding domain"/>
    <property type="match status" value="1"/>
</dbReference>
<organism evidence="2 3">
    <name type="scientific">Paraglaciecola chathamensis</name>
    <dbReference type="NCBI Taxonomy" id="368405"/>
    <lineage>
        <taxon>Bacteria</taxon>
        <taxon>Pseudomonadati</taxon>
        <taxon>Pseudomonadota</taxon>
        <taxon>Gammaproteobacteria</taxon>
        <taxon>Alteromonadales</taxon>
        <taxon>Alteromonadaceae</taxon>
        <taxon>Paraglaciecola</taxon>
    </lineage>
</organism>
<dbReference type="InterPro" id="IPR038732">
    <property type="entry name" value="HpyO/CreE_NAD-binding"/>
</dbReference>
<gene>
    <name evidence="2" type="ORF">GCM10011274_38500</name>
</gene>
<accession>A0A8H9IDR9</accession>
<reference evidence="2 3" key="1">
    <citation type="journal article" date="2014" name="Int. J. Syst. Evol. Microbiol.">
        <title>Complete genome sequence of Corynebacterium casei LMG S-19264T (=DSM 44701T), isolated from a smear-ripened cheese.</title>
        <authorList>
            <consortium name="US DOE Joint Genome Institute (JGI-PGF)"/>
            <person name="Walter F."/>
            <person name="Albersmeier A."/>
            <person name="Kalinowski J."/>
            <person name="Ruckert C."/>
        </authorList>
    </citation>
    <scope>NUCLEOTIDE SEQUENCE [LARGE SCALE GENOMIC DNA]</scope>
    <source>
        <strain evidence="2 3">KCTC 32337</strain>
    </source>
</reference>
<proteinExistence type="predicted"/>
<name>A0A8H9IDR9_9ALTE</name>
<dbReference type="InterPro" id="IPR036188">
    <property type="entry name" value="FAD/NAD-bd_sf"/>
</dbReference>
<comment type="caution">
    <text evidence="2">The sequence shown here is derived from an EMBL/GenBank/DDBJ whole genome shotgun (WGS) entry which is preliminary data.</text>
</comment>
<dbReference type="AlphaFoldDB" id="A0A8H9IDR9"/>